<proteinExistence type="predicted"/>
<dbReference type="AlphaFoldDB" id="A0A6N2AG74"/>
<evidence type="ECO:0000313" key="1">
    <source>
        <dbReference type="EMBL" id="TMW80699.1"/>
    </source>
</evidence>
<gene>
    <name evidence="1" type="ORF">EJD97_016474</name>
</gene>
<sequence>MKTIEIEKLLKTPVKELKYHELQQRKKILKVAIKMIDEALTKRKEERGGVFPSEILGSELTLSKDE</sequence>
<organism evidence="1">
    <name type="scientific">Solanum chilense</name>
    <name type="common">Tomato</name>
    <name type="synonym">Lycopersicon chilense</name>
    <dbReference type="NCBI Taxonomy" id="4083"/>
    <lineage>
        <taxon>Eukaryota</taxon>
        <taxon>Viridiplantae</taxon>
        <taxon>Streptophyta</taxon>
        <taxon>Embryophyta</taxon>
        <taxon>Tracheophyta</taxon>
        <taxon>Spermatophyta</taxon>
        <taxon>Magnoliopsida</taxon>
        <taxon>eudicotyledons</taxon>
        <taxon>Gunneridae</taxon>
        <taxon>Pentapetalae</taxon>
        <taxon>asterids</taxon>
        <taxon>lamiids</taxon>
        <taxon>Solanales</taxon>
        <taxon>Solanaceae</taxon>
        <taxon>Solanoideae</taxon>
        <taxon>Solaneae</taxon>
        <taxon>Solanum</taxon>
        <taxon>Solanum subgen. Lycopersicon</taxon>
    </lineage>
</organism>
<name>A0A6N2AG74_SOLCI</name>
<protein>
    <submittedName>
        <fullName evidence="1">Uncharacterized protein</fullName>
    </submittedName>
</protein>
<dbReference type="EMBL" id="RXGB01043446">
    <property type="protein sequence ID" value="TMW80699.1"/>
    <property type="molecule type" value="Genomic_DNA"/>
</dbReference>
<accession>A0A6N2AG74</accession>
<reference evidence="1" key="1">
    <citation type="submission" date="2019-05" db="EMBL/GenBank/DDBJ databases">
        <title>The de novo reference genome and transcriptome assemblies of the wild tomato species Solanum chilense.</title>
        <authorList>
            <person name="Stam R."/>
            <person name="Nosenko T."/>
            <person name="Hoerger A.C."/>
            <person name="Stephan W."/>
            <person name="Seidel M.A."/>
            <person name="Kuhn J.M.M."/>
            <person name="Haberer G."/>
            <person name="Tellier A."/>
        </authorList>
    </citation>
    <scope>NUCLEOTIDE SEQUENCE</scope>
    <source>
        <tissue evidence="1">Mature leaves</tissue>
    </source>
</reference>
<comment type="caution">
    <text evidence="1">The sequence shown here is derived from an EMBL/GenBank/DDBJ whole genome shotgun (WGS) entry which is preliminary data.</text>
</comment>